<evidence type="ECO:0000313" key="2">
    <source>
        <dbReference type="Proteomes" id="UP000095558"/>
    </source>
</evidence>
<dbReference type="Proteomes" id="UP000095558">
    <property type="component" value="Unassembled WGS sequence"/>
</dbReference>
<dbReference type="AlphaFoldDB" id="A0A174C2C9"/>
<dbReference type="SUPFAM" id="SSF103642">
    <property type="entry name" value="Sec-C motif"/>
    <property type="match status" value="1"/>
</dbReference>
<dbReference type="Pfam" id="PF02810">
    <property type="entry name" value="SEC-C"/>
    <property type="match status" value="1"/>
</dbReference>
<gene>
    <name evidence="1" type="primary">secA_1</name>
    <name evidence="1" type="ORF">ERS852470_01597</name>
</gene>
<dbReference type="GeneID" id="83010890"/>
<dbReference type="EMBL" id="CYZV01000015">
    <property type="protein sequence ID" value="CUO16127.1"/>
    <property type="molecule type" value="Genomic_DNA"/>
</dbReference>
<name>A0A174C2C9_9CLOT</name>
<reference evidence="1 2" key="1">
    <citation type="submission" date="2015-09" db="EMBL/GenBank/DDBJ databases">
        <authorList>
            <consortium name="Pathogen Informatics"/>
        </authorList>
    </citation>
    <scope>NUCLEOTIDE SEQUENCE [LARGE SCALE GENOMIC DNA]</scope>
    <source>
        <strain evidence="1 2">2789STDY5834855</strain>
    </source>
</reference>
<evidence type="ECO:0000313" key="1">
    <source>
        <dbReference type="EMBL" id="CUO16127.1"/>
    </source>
</evidence>
<dbReference type="OrthoDB" id="9814022at2"/>
<dbReference type="RefSeq" id="WP_042395276.1">
    <property type="nucleotide sequence ID" value="NZ_CYYT01000009.1"/>
</dbReference>
<dbReference type="InterPro" id="IPR004027">
    <property type="entry name" value="SEC_C_motif"/>
</dbReference>
<proteinExistence type="predicted"/>
<accession>A0A174C2C9</accession>
<organism evidence="1 2">
    <name type="scientific">Clostridium disporicum</name>
    <dbReference type="NCBI Taxonomy" id="84024"/>
    <lineage>
        <taxon>Bacteria</taxon>
        <taxon>Bacillati</taxon>
        <taxon>Bacillota</taxon>
        <taxon>Clostridia</taxon>
        <taxon>Eubacteriales</taxon>
        <taxon>Clostridiaceae</taxon>
        <taxon>Clostridium</taxon>
    </lineage>
</organism>
<protein>
    <submittedName>
        <fullName evidence="1">SecC motif-containing protein</fullName>
    </submittedName>
</protein>
<dbReference type="Gene3D" id="3.10.450.50">
    <property type="match status" value="1"/>
</dbReference>
<sequence length="374" mass="43162">MEDKNKLQEEITKADFKNAEKMWKSLDEDCTLNSFLEKMTKDELVKIAKKYSVRGITTLKKAEAVERIKEVVLNKVSIALELMEESTLKFVEELLNVSGLKKYECNELIYINYLRNRGLAFSGIKEEEAFVVMPEELKEVISKQINKELKEKVRLNEEVTKAIAGMVYYYGVCSFDLIKSNLENIFGKTFEVSYLNGLIANGEELGYDYVIDGDMICHIDVEDVDNIMKLQKDAKNDYYKFDKKSLIKAGKIDFVEENKQGNKLEKVLGELFVIDKNILREEMDGFIVAIKNEVAKEEAIDIFLQAYEIQSDEERKIFIYELELFAKSIRRWSLKGYTEDEIAKLQSRVVNVVKIGRNDPCICGSGKKYKKCCG</sequence>